<dbReference type="OMA" id="GRIHPKY"/>
<evidence type="ECO:0000256" key="6">
    <source>
        <dbReference type="ARBA" id="ARBA00047949"/>
    </source>
</evidence>
<dbReference type="Gene3D" id="3.20.170.30">
    <property type="match status" value="1"/>
</dbReference>
<dbReference type="EMBL" id="GL453920">
    <property type="protein sequence ID" value="EFN75205.1"/>
    <property type="molecule type" value="Genomic_DNA"/>
</dbReference>
<keyword evidence="8" id="KW-1185">Reference proteome</keyword>
<dbReference type="GO" id="GO:0000215">
    <property type="term" value="F:tRNA 2'-phosphotransferase activity"/>
    <property type="evidence" value="ECO:0007669"/>
    <property type="project" value="UniProtKB-EC"/>
</dbReference>
<evidence type="ECO:0000256" key="3">
    <source>
        <dbReference type="ARBA" id="ARBA00012007"/>
    </source>
</evidence>
<name>E2CA50_HARSA</name>
<keyword evidence="5" id="KW-0520">NAD</keyword>
<evidence type="ECO:0000256" key="4">
    <source>
        <dbReference type="ARBA" id="ARBA00022679"/>
    </source>
</evidence>
<dbReference type="Proteomes" id="UP000008237">
    <property type="component" value="Unassembled WGS sequence"/>
</dbReference>
<accession>E2CA50</accession>
<dbReference type="GO" id="GO:0006388">
    <property type="term" value="P:tRNA splicing, via endonucleolytic cleavage and ligation"/>
    <property type="evidence" value="ECO:0007669"/>
    <property type="project" value="TreeGrafter"/>
</dbReference>
<dbReference type="InterPro" id="IPR042081">
    <property type="entry name" value="RNA_2'-PTrans_C"/>
</dbReference>
<dbReference type="EC" id="2.7.1.160" evidence="3"/>
<dbReference type="Pfam" id="PF01885">
    <property type="entry name" value="PTS_2-RNA"/>
    <property type="match status" value="1"/>
</dbReference>
<proteinExistence type="inferred from homology"/>
<dbReference type="PANTHER" id="PTHR12684:SF2">
    <property type="entry name" value="TRNA 2'-PHOSPHOTRANSFERASE 1"/>
    <property type="match status" value="1"/>
</dbReference>
<evidence type="ECO:0000256" key="2">
    <source>
        <dbReference type="ARBA" id="ARBA00009836"/>
    </source>
</evidence>
<comment type="catalytic activity">
    <reaction evidence="6">
        <text>2'-phospho-[ligated tRNA] + NAD(+) = mature tRNA + ADP-alpha-D-ribose 1'',2''-cyclic phosphate + nicotinamide</text>
        <dbReference type="Rhea" id="RHEA:23324"/>
        <dbReference type="Rhea" id="RHEA-COMP:11106"/>
        <dbReference type="Rhea" id="RHEA-COMP:11107"/>
        <dbReference type="ChEBI" id="CHEBI:17154"/>
        <dbReference type="ChEBI" id="CHEBI:57540"/>
        <dbReference type="ChEBI" id="CHEBI:76596"/>
        <dbReference type="ChEBI" id="CHEBI:82883"/>
        <dbReference type="ChEBI" id="CHEBI:85027"/>
        <dbReference type="EC" id="2.7.1.160"/>
    </reaction>
</comment>
<evidence type="ECO:0000313" key="7">
    <source>
        <dbReference type="EMBL" id="EFN75205.1"/>
    </source>
</evidence>
<protein>
    <recommendedName>
        <fullName evidence="3">2'-phosphotransferase</fullName>
        <ecNumber evidence="3">2.7.1.160</ecNumber>
    </recommendedName>
</protein>
<comment type="function">
    <text evidence="1">Catalyzes the last step of tRNA splicing, the transfer of the splice junction 2'-phosphate from ligated tRNA to NAD to produce ADP-ribose 1''-2'' cyclic phosphate.</text>
</comment>
<dbReference type="InterPro" id="IPR002745">
    <property type="entry name" value="Ptrans_KptA/Tpt1"/>
</dbReference>
<evidence type="ECO:0000313" key="8">
    <source>
        <dbReference type="Proteomes" id="UP000008237"/>
    </source>
</evidence>
<dbReference type="OrthoDB" id="419694at2759"/>
<dbReference type="InParanoid" id="E2CA50"/>
<keyword evidence="4 7" id="KW-0808">Transferase</keyword>
<dbReference type="AlphaFoldDB" id="E2CA50"/>
<feature type="non-terminal residue" evidence="7">
    <location>
        <position position="1"/>
    </location>
</feature>
<dbReference type="FunCoup" id="E2CA50">
    <property type="interactions" value="205"/>
</dbReference>
<evidence type="ECO:0000256" key="1">
    <source>
        <dbReference type="ARBA" id="ARBA00003343"/>
    </source>
</evidence>
<dbReference type="STRING" id="610380.E2CA50"/>
<comment type="similarity">
    <text evidence="2">Belongs to the KptA/TPT1 family.</text>
</comment>
<dbReference type="Gene3D" id="1.10.10.970">
    <property type="entry name" value="RNA 2'-phosphotransferase, Tpt1/KptA family, N-terminal domain"/>
    <property type="match status" value="1"/>
</dbReference>
<evidence type="ECO:0000256" key="5">
    <source>
        <dbReference type="ARBA" id="ARBA00023027"/>
    </source>
</evidence>
<dbReference type="InterPro" id="IPR042080">
    <property type="entry name" value="RNA_2'-PTrans_N"/>
</dbReference>
<sequence>DDVLSKKLSYLLRHGAVKRGLFIKPNGFIAVQELLKKLPNYTVDDIKRVVRNNNKQRFTLNIANDILEIKANQGHTISEITELSLKILELVEFDIIHGTYFKHWAKIKTEGLSRMRRNHIHFAKELTSISGLRKNAEVFIYINFDKAKKDGLIFLESENGVILCAGNPQGYVEAKYFLKVISK</sequence>
<dbReference type="SUPFAM" id="SSF56399">
    <property type="entry name" value="ADP-ribosylation"/>
    <property type="match status" value="1"/>
</dbReference>
<feature type="non-terminal residue" evidence="7">
    <location>
        <position position="183"/>
    </location>
</feature>
<reference evidence="7 8" key="1">
    <citation type="journal article" date="2010" name="Science">
        <title>Genomic comparison of the ants Camponotus floridanus and Harpegnathos saltator.</title>
        <authorList>
            <person name="Bonasio R."/>
            <person name="Zhang G."/>
            <person name="Ye C."/>
            <person name="Mutti N.S."/>
            <person name="Fang X."/>
            <person name="Qin N."/>
            <person name="Donahue G."/>
            <person name="Yang P."/>
            <person name="Li Q."/>
            <person name="Li C."/>
            <person name="Zhang P."/>
            <person name="Huang Z."/>
            <person name="Berger S.L."/>
            <person name="Reinberg D."/>
            <person name="Wang J."/>
            <person name="Liebig J."/>
        </authorList>
    </citation>
    <scope>NUCLEOTIDE SEQUENCE [LARGE SCALE GENOMIC DNA]</scope>
    <source>
        <strain evidence="7 8">R22 G/1</strain>
    </source>
</reference>
<gene>
    <name evidence="7" type="ORF">EAI_08870</name>
</gene>
<dbReference type="PANTHER" id="PTHR12684">
    <property type="entry name" value="PUTATIVE PHOSPHOTRANSFERASE"/>
    <property type="match status" value="1"/>
</dbReference>
<organism evidence="8">
    <name type="scientific">Harpegnathos saltator</name>
    <name type="common">Jerdon's jumping ant</name>
    <dbReference type="NCBI Taxonomy" id="610380"/>
    <lineage>
        <taxon>Eukaryota</taxon>
        <taxon>Metazoa</taxon>
        <taxon>Ecdysozoa</taxon>
        <taxon>Arthropoda</taxon>
        <taxon>Hexapoda</taxon>
        <taxon>Insecta</taxon>
        <taxon>Pterygota</taxon>
        <taxon>Neoptera</taxon>
        <taxon>Endopterygota</taxon>
        <taxon>Hymenoptera</taxon>
        <taxon>Apocrita</taxon>
        <taxon>Aculeata</taxon>
        <taxon>Formicoidea</taxon>
        <taxon>Formicidae</taxon>
        <taxon>Ponerinae</taxon>
        <taxon>Ponerini</taxon>
        <taxon>Harpegnathos</taxon>
    </lineage>
</organism>